<evidence type="ECO:0000256" key="7">
    <source>
        <dbReference type="ARBA" id="ARBA00022741"/>
    </source>
</evidence>
<keyword evidence="5 16" id="KW-0812">Transmembrane</keyword>
<dbReference type="GO" id="GO:0005886">
    <property type="term" value="C:plasma membrane"/>
    <property type="evidence" value="ECO:0007669"/>
    <property type="project" value="UniProtKB-SubCell"/>
</dbReference>
<feature type="transmembrane region" description="Helical" evidence="16">
    <location>
        <begin position="295"/>
        <end position="312"/>
    </location>
</feature>
<protein>
    <recommendedName>
        <fullName evidence="3">P-type Cu(+) transporter</fullName>
        <ecNumber evidence="3">7.2.2.8</ecNumber>
    </recommendedName>
</protein>
<evidence type="ECO:0000256" key="1">
    <source>
        <dbReference type="ARBA" id="ARBA00004651"/>
    </source>
</evidence>
<dbReference type="Gene3D" id="3.40.50.1000">
    <property type="entry name" value="HAD superfamily/HAD-like"/>
    <property type="match status" value="1"/>
</dbReference>
<dbReference type="InterPro" id="IPR008250">
    <property type="entry name" value="ATPase_P-typ_transduc_dom_A_sf"/>
</dbReference>
<keyword evidence="8" id="KW-0187">Copper transport</keyword>
<dbReference type="SMART" id="SM00746">
    <property type="entry name" value="TRASH"/>
    <property type="match status" value="1"/>
</dbReference>
<comment type="catalytic activity">
    <reaction evidence="15">
        <text>Cu(+)(in) + ATP + H2O = Cu(+)(out) + ADP + phosphate + H(+)</text>
        <dbReference type="Rhea" id="RHEA:25792"/>
        <dbReference type="ChEBI" id="CHEBI:15377"/>
        <dbReference type="ChEBI" id="CHEBI:15378"/>
        <dbReference type="ChEBI" id="CHEBI:30616"/>
        <dbReference type="ChEBI" id="CHEBI:43474"/>
        <dbReference type="ChEBI" id="CHEBI:49552"/>
        <dbReference type="ChEBI" id="CHEBI:456216"/>
        <dbReference type="EC" id="7.2.2.8"/>
    </reaction>
</comment>
<dbReference type="InterPro" id="IPR044492">
    <property type="entry name" value="P_typ_ATPase_HD_dom"/>
</dbReference>
<name>A0A2M9HB02_9BIFI</name>
<dbReference type="InterPro" id="IPR027256">
    <property type="entry name" value="P-typ_ATPase_IB"/>
</dbReference>
<dbReference type="PANTHER" id="PTHR43520:SF8">
    <property type="entry name" value="P-TYPE CU(+) TRANSPORTER"/>
    <property type="match status" value="1"/>
</dbReference>
<comment type="similarity">
    <text evidence="2 16">Belongs to the cation transport ATPase (P-type) (TC 3.A.3) family. Type IB subfamily.</text>
</comment>
<evidence type="ECO:0000256" key="14">
    <source>
        <dbReference type="ARBA" id="ARBA00023136"/>
    </source>
</evidence>
<dbReference type="PROSITE" id="PS00154">
    <property type="entry name" value="ATPASE_E1_E2"/>
    <property type="match status" value="1"/>
</dbReference>
<dbReference type="InterPro" id="IPR023214">
    <property type="entry name" value="HAD_sf"/>
</dbReference>
<dbReference type="SUPFAM" id="SSF56784">
    <property type="entry name" value="HAD-like"/>
    <property type="match status" value="1"/>
</dbReference>
<keyword evidence="9 16" id="KW-0067">ATP-binding</keyword>
<dbReference type="EMBL" id="PEBI01000001">
    <property type="protein sequence ID" value="PJM73996.1"/>
    <property type="molecule type" value="Genomic_DNA"/>
</dbReference>
<keyword evidence="7 16" id="KW-0547">Nucleotide-binding</keyword>
<reference evidence="19 20" key="1">
    <citation type="submission" date="2017-10" db="EMBL/GenBank/DDBJ databases">
        <title>Draft genome sequences of strains TRE 1, TRE 9, TRE H and TRI 7, isolated from tamarins, belonging to four potential novel Bifidobacterium species.</title>
        <authorList>
            <person name="Mattarelli P."/>
            <person name="Modesto M."/>
            <person name="Puglisi E."/>
            <person name="Morelli L."/>
            <person name="Spezio C."/>
            <person name="Bonetti A."/>
            <person name="Sandri C."/>
        </authorList>
    </citation>
    <scope>NUCLEOTIDE SEQUENCE [LARGE SCALE GENOMIC DNA]</scope>
    <source>
        <strain evidence="20">TRE1</strain>
    </source>
</reference>
<accession>A0A2M9HB02</accession>
<dbReference type="PRINTS" id="PR00119">
    <property type="entry name" value="CATATPASE"/>
</dbReference>
<dbReference type="InterPro" id="IPR023298">
    <property type="entry name" value="ATPase_P-typ_TM_dom_sf"/>
</dbReference>
<dbReference type="InterPro" id="IPR007029">
    <property type="entry name" value="YHS_dom"/>
</dbReference>
<feature type="domain" description="TRASH" evidence="18">
    <location>
        <begin position="908"/>
        <end position="946"/>
    </location>
</feature>
<dbReference type="InterPro" id="IPR011017">
    <property type="entry name" value="TRASH_dom"/>
</dbReference>
<dbReference type="Pfam" id="PF13473">
    <property type="entry name" value="Cupredoxin_1"/>
    <property type="match status" value="1"/>
</dbReference>
<dbReference type="SUPFAM" id="SSF81665">
    <property type="entry name" value="Calcium ATPase, transmembrane domain M"/>
    <property type="match status" value="1"/>
</dbReference>
<dbReference type="GO" id="GO:0140581">
    <property type="term" value="F:P-type monovalent copper transporter activity"/>
    <property type="evidence" value="ECO:0007669"/>
    <property type="project" value="UniProtKB-EC"/>
</dbReference>
<evidence type="ECO:0000256" key="10">
    <source>
        <dbReference type="ARBA" id="ARBA00022967"/>
    </source>
</evidence>
<dbReference type="OrthoDB" id="7059309at2"/>
<keyword evidence="12" id="KW-0186">Copper</keyword>
<feature type="transmembrane region" description="Helical" evidence="16">
    <location>
        <begin position="449"/>
        <end position="468"/>
    </location>
</feature>
<proteinExistence type="inferred from homology"/>
<evidence type="ECO:0000256" key="5">
    <source>
        <dbReference type="ARBA" id="ARBA00022692"/>
    </source>
</evidence>
<dbReference type="InterPro" id="IPR008972">
    <property type="entry name" value="Cupredoxin"/>
</dbReference>
<dbReference type="GO" id="GO:0016491">
    <property type="term" value="F:oxidoreductase activity"/>
    <property type="evidence" value="ECO:0007669"/>
    <property type="project" value="InterPro"/>
</dbReference>
<dbReference type="NCBIfam" id="TIGR01511">
    <property type="entry name" value="ATPase-IB1_Cu"/>
    <property type="match status" value="1"/>
</dbReference>
<evidence type="ECO:0000256" key="4">
    <source>
        <dbReference type="ARBA" id="ARBA00022448"/>
    </source>
</evidence>
<dbReference type="AlphaFoldDB" id="A0A2M9HB02"/>
<dbReference type="SUPFAM" id="SSF47240">
    <property type="entry name" value="Ferritin-like"/>
    <property type="match status" value="1"/>
</dbReference>
<evidence type="ECO:0000256" key="15">
    <source>
        <dbReference type="ARBA" id="ARBA00049289"/>
    </source>
</evidence>
<keyword evidence="11 16" id="KW-1133">Transmembrane helix</keyword>
<comment type="subcellular location">
    <subcellularLocation>
        <location evidence="1">Cell membrane</location>
        <topology evidence="1">Multi-pass membrane protein</topology>
    </subcellularLocation>
</comment>
<dbReference type="NCBIfam" id="TIGR01494">
    <property type="entry name" value="ATPase_P-type"/>
    <property type="match status" value="2"/>
</dbReference>
<evidence type="ECO:0000256" key="12">
    <source>
        <dbReference type="ARBA" id="ARBA00023008"/>
    </source>
</evidence>
<dbReference type="GO" id="GO:0055070">
    <property type="term" value="P:copper ion homeostasis"/>
    <property type="evidence" value="ECO:0007669"/>
    <property type="project" value="TreeGrafter"/>
</dbReference>
<feature type="transmembrane region" description="Helical" evidence="16">
    <location>
        <begin position="6"/>
        <end position="23"/>
    </location>
</feature>
<evidence type="ECO:0000256" key="13">
    <source>
        <dbReference type="ARBA" id="ARBA00023065"/>
    </source>
</evidence>
<keyword evidence="10" id="KW-1278">Translocase</keyword>
<dbReference type="InterPro" id="IPR059000">
    <property type="entry name" value="ATPase_P-type_domA"/>
</dbReference>
<dbReference type="SFLD" id="SFLDG00002">
    <property type="entry name" value="C1.7:_P-type_atpase_like"/>
    <property type="match status" value="1"/>
</dbReference>
<dbReference type="InterPro" id="IPR001757">
    <property type="entry name" value="P_typ_ATPase"/>
</dbReference>
<dbReference type="Gene3D" id="3.40.1110.10">
    <property type="entry name" value="Calcium-transporting ATPase, cytoplasmic domain N"/>
    <property type="match status" value="1"/>
</dbReference>
<dbReference type="InterPro" id="IPR018303">
    <property type="entry name" value="ATPase_P-typ_P_site"/>
</dbReference>
<dbReference type="FunFam" id="3.40.50.1000:FF:000144">
    <property type="entry name" value="copper-transporting ATPase 1 isoform X2"/>
    <property type="match status" value="1"/>
</dbReference>
<dbReference type="SUPFAM" id="SSF49503">
    <property type="entry name" value="Cupredoxins"/>
    <property type="match status" value="1"/>
</dbReference>
<dbReference type="InterPro" id="IPR012348">
    <property type="entry name" value="RNR-like"/>
</dbReference>
<feature type="transmembrane region" description="Helical" evidence="16">
    <location>
        <begin position="474"/>
        <end position="497"/>
    </location>
</feature>
<dbReference type="FunFam" id="2.70.150.10:FF:000002">
    <property type="entry name" value="Copper-transporting ATPase 1, putative"/>
    <property type="match status" value="1"/>
</dbReference>
<dbReference type="SFLD" id="SFLDF00027">
    <property type="entry name" value="p-type_atpase"/>
    <property type="match status" value="1"/>
</dbReference>
<dbReference type="RefSeq" id="WP_100510139.1">
    <property type="nucleotide sequence ID" value="NZ_PEBI01000001.1"/>
</dbReference>
<keyword evidence="16" id="KW-1003">Cell membrane</keyword>
<evidence type="ECO:0000313" key="19">
    <source>
        <dbReference type="EMBL" id="PJM73996.1"/>
    </source>
</evidence>
<evidence type="ECO:0000256" key="11">
    <source>
        <dbReference type="ARBA" id="ARBA00022989"/>
    </source>
</evidence>
<evidence type="ECO:0000256" key="9">
    <source>
        <dbReference type="ARBA" id="ARBA00022840"/>
    </source>
</evidence>
<feature type="transmembrane region" description="Helical" evidence="16">
    <location>
        <begin position="231"/>
        <end position="255"/>
    </location>
</feature>
<dbReference type="CDD" id="cd02094">
    <property type="entry name" value="P-type_ATPase_Cu-like"/>
    <property type="match status" value="1"/>
</dbReference>
<dbReference type="EC" id="7.2.2.8" evidence="3"/>
<dbReference type="SFLD" id="SFLDS00003">
    <property type="entry name" value="Haloacid_Dehalogenase"/>
    <property type="match status" value="1"/>
</dbReference>
<dbReference type="GO" id="GO:0016887">
    <property type="term" value="F:ATP hydrolysis activity"/>
    <property type="evidence" value="ECO:0007669"/>
    <property type="project" value="InterPro"/>
</dbReference>
<dbReference type="Pfam" id="PF04945">
    <property type="entry name" value="YHS"/>
    <property type="match status" value="1"/>
</dbReference>
<dbReference type="InterPro" id="IPR036412">
    <property type="entry name" value="HAD-like_sf"/>
</dbReference>
<dbReference type="GO" id="GO:0005524">
    <property type="term" value="F:ATP binding"/>
    <property type="evidence" value="ECO:0007669"/>
    <property type="project" value="UniProtKB-UniRule"/>
</dbReference>
<dbReference type="InterPro" id="IPR023299">
    <property type="entry name" value="ATPase_P-typ_cyto_dom_N"/>
</dbReference>
<organism evidence="19 20">
    <name type="scientific">Bifidobacterium primatium</name>
    <dbReference type="NCBI Taxonomy" id="2045438"/>
    <lineage>
        <taxon>Bacteria</taxon>
        <taxon>Bacillati</taxon>
        <taxon>Actinomycetota</taxon>
        <taxon>Actinomycetes</taxon>
        <taxon>Bifidobacteriales</taxon>
        <taxon>Bifidobacteriaceae</taxon>
        <taxon>Bifidobacterium</taxon>
    </lineage>
</organism>
<dbReference type="Gene3D" id="1.10.620.20">
    <property type="entry name" value="Ribonucleotide Reductase, subunit A"/>
    <property type="match status" value="1"/>
</dbReference>
<evidence type="ECO:0000256" key="2">
    <source>
        <dbReference type="ARBA" id="ARBA00006024"/>
    </source>
</evidence>
<keyword evidence="14 16" id="KW-0472">Membrane</keyword>
<feature type="region of interest" description="Disordered" evidence="17">
    <location>
        <begin position="125"/>
        <end position="165"/>
    </location>
</feature>
<evidence type="ECO:0000256" key="6">
    <source>
        <dbReference type="ARBA" id="ARBA00022723"/>
    </source>
</evidence>
<dbReference type="Proteomes" id="UP000229095">
    <property type="component" value="Unassembled WGS sequence"/>
</dbReference>
<evidence type="ECO:0000256" key="17">
    <source>
        <dbReference type="SAM" id="MobiDB-lite"/>
    </source>
</evidence>
<sequence>MGTIVALVLALVLSAGVIWFFLAPRKAYRATMNDGEQEAVIAVQGGYSPSVIEVEAGVPVNLVFDRKETGECSSHVVFPDFGIDRELPPFRTTTVRLTPTESGDFGFACGMNMLHGTLRVLPGRRGAAAPRNGDAPADDSANESVAVGTMGSRNDSRSADATNMDSADVDAADTADIVRNDDSTAAKDDTADAAARKEFRTLVRRFIVAAVCTLPVFMAAMFHLYHLESWVQLLLMLPVVFYSGRPIYVSGWAAIRHRSAEMNALITVGTMAALAYSLVVTFAPRILPVASREPYYEAVGTIITLMLVGQVLEARARAGTDEAVRSLVALRPKTARVERGGEEIEIPAERVVVGDIVVVRPGEQLPADGTVVSGESSVDESMITGESMPIRKTTGDTVTGATVNGAGSLRYRVTTTGADTVLSQIVALVKAAQSSKAPVQRLADKVSSIFVPVVVLIAIWACALWYAFGPEPRITHALVAAVSVLVIACPCALGLATPLSITIATGKAARYGVLVRSAEALETAARIDTVVLDKTGTITEGRPQLTDIVAFGAWHGHDDDVLRLAAAAEHDSEHPLAAAIVAGARSRGVDMPKPSEFRSSAGGGVQALADGRRVLVGNAEYMDDHDIGMPDAAGETVDDVFFAMDRLAAEGKTPVLVAVDGLLAAVVAVADVVRPTSKAAVATLRSRGVDVVMLTGDNERTAKAVAGEVGIEHVVAEVRPENKADEVARLKAEGRVVAMVGDGINDAPALVRADVGFAVGTGTDVAIESAQITLMNGSLQGVVTAIDLAHATMRNIRQNLGFAFGYNGIGIPVAAGVLYPFVGMLLNPMIAGAAMACSSLSVVTNAGRLNGFDPERVKPYRISIQRNRQRNQQKGTIMALFSRKNEHEGHVGHDMGGMRMHHGGSETDPVCGMSVDPAKAAASHDYDGRTYYFCGAGCAAAFAKHPEEFVK</sequence>
<keyword evidence="4" id="KW-0813">Transport</keyword>
<dbReference type="Pfam" id="PF00122">
    <property type="entry name" value="E1-E2_ATPase"/>
    <property type="match status" value="1"/>
</dbReference>
<keyword evidence="6 16" id="KW-0479">Metal-binding</keyword>
<feature type="transmembrane region" description="Helical" evidence="16">
    <location>
        <begin position="800"/>
        <end position="822"/>
    </location>
</feature>
<evidence type="ECO:0000256" key="3">
    <source>
        <dbReference type="ARBA" id="ARBA00012517"/>
    </source>
</evidence>
<dbReference type="Gene3D" id="2.70.150.10">
    <property type="entry name" value="Calcium-transporting ATPase, cytoplasmic transduction domain A"/>
    <property type="match status" value="1"/>
</dbReference>
<evidence type="ECO:0000256" key="16">
    <source>
        <dbReference type="RuleBase" id="RU362081"/>
    </source>
</evidence>
<comment type="caution">
    <text evidence="19">The sequence shown here is derived from an EMBL/GenBank/DDBJ whole genome shotgun (WGS) entry which is preliminary data.</text>
</comment>
<dbReference type="SUPFAM" id="SSF81653">
    <property type="entry name" value="Calcium ATPase, transduction domain A"/>
    <property type="match status" value="1"/>
</dbReference>
<dbReference type="Gene3D" id="2.60.40.420">
    <property type="entry name" value="Cupredoxins - blue copper proteins"/>
    <property type="match status" value="1"/>
</dbReference>
<dbReference type="NCBIfam" id="TIGR01525">
    <property type="entry name" value="ATPase-IB_hvy"/>
    <property type="match status" value="1"/>
</dbReference>
<evidence type="ECO:0000259" key="18">
    <source>
        <dbReference type="SMART" id="SM00746"/>
    </source>
</evidence>
<dbReference type="GO" id="GO:0005507">
    <property type="term" value="F:copper ion binding"/>
    <property type="evidence" value="ECO:0007669"/>
    <property type="project" value="TreeGrafter"/>
</dbReference>
<keyword evidence="13" id="KW-0406">Ion transport</keyword>
<dbReference type="PRINTS" id="PR00943">
    <property type="entry name" value="CUATPASE"/>
</dbReference>
<dbReference type="GO" id="GO:0043682">
    <property type="term" value="F:P-type divalent copper transporter activity"/>
    <property type="evidence" value="ECO:0007669"/>
    <property type="project" value="TreeGrafter"/>
</dbReference>
<keyword evidence="20" id="KW-1185">Reference proteome</keyword>
<evidence type="ECO:0000256" key="8">
    <source>
        <dbReference type="ARBA" id="ARBA00022796"/>
    </source>
</evidence>
<feature type="transmembrane region" description="Helical" evidence="16">
    <location>
        <begin position="206"/>
        <end position="225"/>
    </location>
</feature>
<evidence type="ECO:0000313" key="20">
    <source>
        <dbReference type="Proteomes" id="UP000229095"/>
    </source>
</evidence>
<feature type="transmembrane region" description="Helical" evidence="16">
    <location>
        <begin position="262"/>
        <end position="283"/>
    </location>
</feature>
<dbReference type="InterPro" id="IPR028096">
    <property type="entry name" value="EfeO_Cupredoxin"/>
</dbReference>
<dbReference type="PANTHER" id="PTHR43520">
    <property type="entry name" value="ATP7, ISOFORM B"/>
    <property type="match status" value="1"/>
</dbReference>
<gene>
    <name evidence="19" type="ORF">CS006_02280</name>
</gene>
<dbReference type="Pfam" id="PF00702">
    <property type="entry name" value="Hydrolase"/>
    <property type="match status" value="1"/>
</dbReference>
<dbReference type="InterPro" id="IPR009078">
    <property type="entry name" value="Ferritin-like_SF"/>
</dbReference>